<keyword evidence="6" id="KW-0472">Membrane</keyword>
<keyword evidence="2" id="KW-0812">Transmembrane</keyword>
<dbReference type="InterPro" id="IPR003439">
    <property type="entry name" value="ABC_transporter-like_ATP-bd"/>
</dbReference>
<dbReference type="Gene3D" id="3.40.50.300">
    <property type="entry name" value="P-loop containing nucleotide triphosphate hydrolases"/>
    <property type="match status" value="1"/>
</dbReference>
<dbReference type="GO" id="GO:0016887">
    <property type="term" value="F:ATP hydrolysis activity"/>
    <property type="evidence" value="ECO:0007669"/>
    <property type="project" value="InterPro"/>
</dbReference>
<dbReference type="PANTHER" id="PTHR24221:SF654">
    <property type="entry name" value="ATP-BINDING CASSETTE SUB-FAMILY B MEMBER 6"/>
    <property type="match status" value="1"/>
</dbReference>
<proteinExistence type="predicted"/>
<dbReference type="InterPro" id="IPR003593">
    <property type="entry name" value="AAA+_ATPase"/>
</dbReference>
<evidence type="ECO:0000256" key="4">
    <source>
        <dbReference type="ARBA" id="ARBA00022840"/>
    </source>
</evidence>
<sequence length="379" mass="42160">MDQEHAVALNGNREVWLTYIRGTIPRSLLAGCSVTLVGLYAGWCVWNKTMTVSNLIPILTWAGMASQQMRFLARTEREINWCTPSLKSLRHALGLQSQFTETAQAEELDDACVEIEFKDLGHCYDHKRNGQTISPVTVLSGLSFKIKPGQKVACIGPSGAGKSTITRLIQRYMDPTKGSILINGHDLRDISLRSWRRIIGYIPQQSKVFEGTLRDNLLYGLSAQQRAVISDEEILRTMSLLRVDFGSRLTHGLYTRVGRNGMKLSGGEAQRIMICAAILKRPKFMIIDEATSSLDAENQAAVQSGIDQLLTHHETSAIIIAHRLSTIKRCDLFVVLKPIDSLSPGESQIEYIGSNLEDVFKNSPIFNRLAELEGVRMSA</sequence>
<dbReference type="Proteomes" id="UP000033935">
    <property type="component" value="Unassembled WGS sequence"/>
</dbReference>
<comment type="caution">
    <text evidence="8">The sequence shown here is derived from an EMBL/GenBank/DDBJ whole genome shotgun (WGS) entry which is preliminary data.</text>
</comment>
<evidence type="ECO:0000313" key="8">
    <source>
        <dbReference type="EMBL" id="KKR04161.1"/>
    </source>
</evidence>
<name>A0A0G0MUR7_9BACT</name>
<feature type="domain" description="ABC transporter" evidence="7">
    <location>
        <begin position="115"/>
        <end position="372"/>
    </location>
</feature>
<protein>
    <recommendedName>
        <fullName evidence="7">ABC transporter domain-containing protein</fullName>
    </recommendedName>
</protein>
<dbReference type="InterPro" id="IPR036640">
    <property type="entry name" value="ABC1_TM_sf"/>
</dbReference>
<dbReference type="PROSITE" id="PS00211">
    <property type="entry name" value="ABC_TRANSPORTER_1"/>
    <property type="match status" value="1"/>
</dbReference>
<dbReference type="Pfam" id="PF00005">
    <property type="entry name" value="ABC_tran"/>
    <property type="match status" value="1"/>
</dbReference>
<dbReference type="GO" id="GO:0005886">
    <property type="term" value="C:plasma membrane"/>
    <property type="evidence" value="ECO:0007669"/>
    <property type="project" value="UniProtKB-SubCell"/>
</dbReference>
<comment type="subcellular location">
    <subcellularLocation>
        <location evidence="1">Cell membrane</location>
        <topology evidence="1">Multi-pass membrane protein</topology>
    </subcellularLocation>
</comment>
<dbReference type="EMBL" id="LBWG01000011">
    <property type="protein sequence ID" value="KKR04161.1"/>
    <property type="molecule type" value="Genomic_DNA"/>
</dbReference>
<evidence type="ECO:0000256" key="2">
    <source>
        <dbReference type="ARBA" id="ARBA00022692"/>
    </source>
</evidence>
<dbReference type="AlphaFoldDB" id="A0A0G0MUR7"/>
<keyword evidence="4" id="KW-0067">ATP-binding</keyword>
<dbReference type="SMART" id="SM00382">
    <property type="entry name" value="AAA"/>
    <property type="match status" value="1"/>
</dbReference>
<accession>A0A0G0MUR7</accession>
<evidence type="ECO:0000256" key="3">
    <source>
        <dbReference type="ARBA" id="ARBA00022741"/>
    </source>
</evidence>
<organism evidence="8 9">
    <name type="scientific">Candidatus Uhrbacteria bacterium GW2011_GWF2_39_13</name>
    <dbReference type="NCBI Taxonomy" id="1618995"/>
    <lineage>
        <taxon>Bacteria</taxon>
        <taxon>Candidatus Uhriibacteriota</taxon>
    </lineage>
</organism>
<dbReference type="GO" id="GO:0005524">
    <property type="term" value="F:ATP binding"/>
    <property type="evidence" value="ECO:0007669"/>
    <property type="project" value="UniProtKB-KW"/>
</dbReference>
<dbReference type="GO" id="GO:0034040">
    <property type="term" value="F:ATPase-coupled lipid transmembrane transporter activity"/>
    <property type="evidence" value="ECO:0007669"/>
    <property type="project" value="TreeGrafter"/>
</dbReference>
<evidence type="ECO:0000313" key="9">
    <source>
        <dbReference type="Proteomes" id="UP000033935"/>
    </source>
</evidence>
<dbReference type="Gene3D" id="1.20.1560.10">
    <property type="entry name" value="ABC transporter type 1, transmembrane domain"/>
    <property type="match status" value="1"/>
</dbReference>
<evidence type="ECO:0000256" key="6">
    <source>
        <dbReference type="ARBA" id="ARBA00023136"/>
    </source>
</evidence>
<dbReference type="PANTHER" id="PTHR24221">
    <property type="entry name" value="ATP-BINDING CASSETTE SUB-FAMILY B"/>
    <property type="match status" value="1"/>
</dbReference>
<dbReference type="InterPro" id="IPR027417">
    <property type="entry name" value="P-loop_NTPase"/>
</dbReference>
<evidence type="ECO:0000256" key="1">
    <source>
        <dbReference type="ARBA" id="ARBA00004651"/>
    </source>
</evidence>
<evidence type="ECO:0000256" key="5">
    <source>
        <dbReference type="ARBA" id="ARBA00022989"/>
    </source>
</evidence>
<gene>
    <name evidence="8" type="ORF">UT30_C0011G0007</name>
</gene>
<reference evidence="8 9" key="1">
    <citation type="journal article" date="2015" name="Nature">
        <title>rRNA introns, odd ribosomes, and small enigmatic genomes across a large radiation of phyla.</title>
        <authorList>
            <person name="Brown C.T."/>
            <person name="Hug L.A."/>
            <person name="Thomas B.C."/>
            <person name="Sharon I."/>
            <person name="Castelle C.J."/>
            <person name="Singh A."/>
            <person name="Wilkins M.J."/>
            <person name="Williams K.H."/>
            <person name="Banfield J.F."/>
        </authorList>
    </citation>
    <scope>NUCLEOTIDE SEQUENCE [LARGE SCALE GENOMIC DNA]</scope>
</reference>
<keyword evidence="5" id="KW-1133">Transmembrane helix</keyword>
<dbReference type="PROSITE" id="PS50893">
    <property type="entry name" value="ABC_TRANSPORTER_2"/>
    <property type="match status" value="1"/>
</dbReference>
<dbReference type="SUPFAM" id="SSF52540">
    <property type="entry name" value="P-loop containing nucleoside triphosphate hydrolases"/>
    <property type="match status" value="1"/>
</dbReference>
<dbReference type="InterPro" id="IPR017871">
    <property type="entry name" value="ABC_transporter-like_CS"/>
</dbReference>
<dbReference type="InterPro" id="IPR039421">
    <property type="entry name" value="Type_1_exporter"/>
</dbReference>
<evidence type="ECO:0000259" key="7">
    <source>
        <dbReference type="PROSITE" id="PS50893"/>
    </source>
</evidence>
<keyword evidence="3" id="KW-0547">Nucleotide-binding</keyword>